<dbReference type="GO" id="GO:0008270">
    <property type="term" value="F:zinc ion binding"/>
    <property type="evidence" value="ECO:0007669"/>
    <property type="project" value="InterPro"/>
</dbReference>
<dbReference type="Proteomes" id="UP000886657">
    <property type="component" value="Unassembled WGS sequence"/>
</dbReference>
<name>A0A9D7SGJ1_9BACT</name>
<gene>
    <name evidence="6" type="ORF">IPP58_07940</name>
</gene>
<dbReference type="InterPro" id="IPR002125">
    <property type="entry name" value="CMP_dCMP_dom"/>
</dbReference>
<dbReference type="CDD" id="cd01285">
    <property type="entry name" value="nucleoside_deaminase"/>
    <property type="match status" value="1"/>
</dbReference>
<evidence type="ECO:0000313" key="6">
    <source>
        <dbReference type="EMBL" id="MBK9796416.1"/>
    </source>
</evidence>
<dbReference type="FunFam" id="3.40.140.10:FF:000011">
    <property type="entry name" value="tRNA-specific adenosine deaminase"/>
    <property type="match status" value="1"/>
</dbReference>
<evidence type="ECO:0000259" key="5">
    <source>
        <dbReference type="PROSITE" id="PS51747"/>
    </source>
</evidence>
<dbReference type="InterPro" id="IPR016192">
    <property type="entry name" value="APOBEC/CMP_deaminase_Zn-bd"/>
</dbReference>
<proteinExistence type="inferred from homology"/>
<dbReference type="PANTHER" id="PTHR11079">
    <property type="entry name" value="CYTOSINE DEAMINASE FAMILY MEMBER"/>
    <property type="match status" value="1"/>
</dbReference>
<comment type="caution">
    <text evidence="6">The sequence shown here is derived from an EMBL/GenBank/DDBJ whole genome shotgun (WGS) entry which is preliminary data.</text>
</comment>
<dbReference type="EMBL" id="JADKIO010000006">
    <property type="protein sequence ID" value="MBK9796416.1"/>
    <property type="molecule type" value="Genomic_DNA"/>
</dbReference>
<evidence type="ECO:0000256" key="2">
    <source>
        <dbReference type="ARBA" id="ARBA00022723"/>
    </source>
</evidence>
<sequence>MRRAIELSRIHMEAGEGGPFGAIVVKDGLIIGEGWNRVTSTCDPTAHGEVVAIREACARLGTFSLKGCEIYTSCEPCPMCLAAIYWARLDRIWYANNQADAAAIQFDDQWLYREVAMPIQERSLPTVQLLREEALAVFRAWEAKPDKVRY</sequence>
<dbReference type="AlphaFoldDB" id="A0A9D7SGJ1"/>
<dbReference type="Pfam" id="PF00383">
    <property type="entry name" value="dCMP_cyt_deam_1"/>
    <property type="match status" value="1"/>
</dbReference>
<evidence type="ECO:0000256" key="3">
    <source>
        <dbReference type="ARBA" id="ARBA00022801"/>
    </source>
</evidence>
<evidence type="ECO:0000313" key="7">
    <source>
        <dbReference type="Proteomes" id="UP000886657"/>
    </source>
</evidence>
<dbReference type="PROSITE" id="PS51747">
    <property type="entry name" value="CYT_DCMP_DEAMINASES_2"/>
    <property type="match status" value="1"/>
</dbReference>
<dbReference type="PANTHER" id="PTHR11079:SF161">
    <property type="entry name" value="CMP_DCMP-TYPE DEAMINASE DOMAIN-CONTAINING PROTEIN"/>
    <property type="match status" value="1"/>
</dbReference>
<evidence type="ECO:0000256" key="4">
    <source>
        <dbReference type="ARBA" id="ARBA00022833"/>
    </source>
</evidence>
<comment type="similarity">
    <text evidence="1">Belongs to the cytidine and deoxycytidylate deaminase family.</text>
</comment>
<dbReference type="GO" id="GO:0006152">
    <property type="term" value="P:purine nucleoside catabolic process"/>
    <property type="evidence" value="ECO:0007669"/>
    <property type="project" value="TreeGrafter"/>
</dbReference>
<organism evidence="6 7">
    <name type="scientific">Candidatus Geothrix skivensis</name>
    <dbReference type="NCBI Taxonomy" id="2954439"/>
    <lineage>
        <taxon>Bacteria</taxon>
        <taxon>Pseudomonadati</taxon>
        <taxon>Acidobacteriota</taxon>
        <taxon>Holophagae</taxon>
        <taxon>Holophagales</taxon>
        <taxon>Holophagaceae</taxon>
        <taxon>Geothrix</taxon>
    </lineage>
</organism>
<dbReference type="PROSITE" id="PS00903">
    <property type="entry name" value="CYT_DCMP_DEAMINASES_1"/>
    <property type="match status" value="1"/>
</dbReference>
<dbReference type="SUPFAM" id="SSF53927">
    <property type="entry name" value="Cytidine deaminase-like"/>
    <property type="match status" value="1"/>
</dbReference>
<dbReference type="Gene3D" id="3.40.140.10">
    <property type="entry name" value="Cytidine Deaminase, domain 2"/>
    <property type="match status" value="1"/>
</dbReference>
<feature type="domain" description="CMP/dCMP-type deaminase" evidence="5">
    <location>
        <begin position="1"/>
        <end position="126"/>
    </location>
</feature>
<dbReference type="GO" id="GO:0047974">
    <property type="term" value="F:guanosine deaminase activity"/>
    <property type="evidence" value="ECO:0007669"/>
    <property type="project" value="TreeGrafter"/>
</dbReference>
<keyword evidence="2" id="KW-0479">Metal-binding</keyword>
<protein>
    <submittedName>
        <fullName evidence="6">Nucleoside deaminase</fullName>
    </submittedName>
</protein>
<keyword evidence="3" id="KW-0378">Hydrolase</keyword>
<keyword evidence="4" id="KW-0862">Zinc</keyword>
<accession>A0A9D7SGJ1</accession>
<dbReference type="InterPro" id="IPR016193">
    <property type="entry name" value="Cytidine_deaminase-like"/>
</dbReference>
<reference evidence="6" key="1">
    <citation type="submission" date="2020-10" db="EMBL/GenBank/DDBJ databases">
        <title>Connecting structure to function with the recovery of over 1000 high-quality activated sludge metagenome-assembled genomes encoding full-length rRNA genes using long-read sequencing.</title>
        <authorList>
            <person name="Singleton C.M."/>
            <person name="Petriglieri F."/>
            <person name="Kristensen J.M."/>
            <person name="Kirkegaard R.H."/>
            <person name="Michaelsen T.Y."/>
            <person name="Andersen M.H."/>
            <person name="Karst S.M."/>
            <person name="Dueholm M.S."/>
            <person name="Nielsen P.H."/>
            <person name="Albertsen M."/>
        </authorList>
    </citation>
    <scope>NUCLEOTIDE SEQUENCE</scope>
    <source>
        <strain evidence="6">Skiv_18-Q3-R9-52_MAXAC.067</strain>
    </source>
</reference>
<evidence type="ECO:0000256" key="1">
    <source>
        <dbReference type="ARBA" id="ARBA00006576"/>
    </source>
</evidence>